<protein>
    <submittedName>
        <fullName evidence="1">Uncharacterized protein</fullName>
    </submittedName>
</protein>
<accession>A0ACC2NN54</accession>
<sequence>MPVIMSQQAKRSDNKPITPYQQLNDAAKVRFVDSNPAQQQEKANQIREGVKRKSKSLAERQTNVDDQVKIWNEQITRRKNMYKSVHLHVSFTIFLHSIQTNNAVYVVTNPPGRSCFNPVERRMAPLSHELAGVILPHNSFGNHLDGSKKTIDRDLERKNFEEAGEVLCDIWNSLIVDGYGVRSQYVKDELLRNLDEGINHIWYAKYVRGSQYLLRIADCASERCCGPRRSNLWSVLPTGFLPPPMKIRQTQINDPNDPSGKFMPLFVQLAVDITHNAPKFQHVKIDKLLEISISFSICLDSIHF</sequence>
<dbReference type="EMBL" id="CM056743">
    <property type="protein sequence ID" value="KAJ8672605.1"/>
    <property type="molecule type" value="Genomic_DNA"/>
</dbReference>
<dbReference type="Proteomes" id="UP001239111">
    <property type="component" value="Chromosome 3"/>
</dbReference>
<evidence type="ECO:0000313" key="2">
    <source>
        <dbReference type="Proteomes" id="UP001239111"/>
    </source>
</evidence>
<comment type="caution">
    <text evidence="1">The sequence shown here is derived from an EMBL/GenBank/DDBJ whole genome shotgun (WGS) entry which is preliminary data.</text>
</comment>
<keyword evidence="2" id="KW-1185">Reference proteome</keyword>
<reference evidence="1" key="1">
    <citation type="submission" date="2023-04" db="EMBL/GenBank/DDBJ databases">
        <title>A chromosome-level genome assembly of the parasitoid wasp Eretmocerus hayati.</title>
        <authorList>
            <person name="Zhong Y."/>
            <person name="Liu S."/>
            <person name="Liu Y."/>
        </authorList>
    </citation>
    <scope>NUCLEOTIDE SEQUENCE</scope>
    <source>
        <strain evidence="1">ZJU_SS_LIU_2023</strain>
    </source>
</reference>
<name>A0ACC2NN54_9HYME</name>
<organism evidence="1 2">
    <name type="scientific">Eretmocerus hayati</name>
    <dbReference type="NCBI Taxonomy" id="131215"/>
    <lineage>
        <taxon>Eukaryota</taxon>
        <taxon>Metazoa</taxon>
        <taxon>Ecdysozoa</taxon>
        <taxon>Arthropoda</taxon>
        <taxon>Hexapoda</taxon>
        <taxon>Insecta</taxon>
        <taxon>Pterygota</taxon>
        <taxon>Neoptera</taxon>
        <taxon>Endopterygota</taxon>
        <taxon>Hymenoptera</taxon>
        <taxon>Apocrita</taxon>
        <taxon>Proctotrupomorpha</taxon>
        <taxon>Chalcidoidea</taxon>
        <taxon>Aphelinidae</taxon>
        <taxon>Aphelininae</taxon>
        <taxon>Eretmocerus</taxon>
    </lineage>
</organism>
<gene>
    <name evidence="1" type="ORF">QAD02_003864</name>
</gene>
<evidence type="ECO:0000313" key="1">
    <source>
        <dbReference type="EMBL" id="KAJ8672605.1"/>
    </source>
</evidence>
<proteinExistence type="predicted"/>